<gene>
    <name evidence="1" type="ORF">HH215_35605</name>
</gene>
<name>A0A7Z2VSZ9_9BACL</name>
<proteinExistence type="predicted"/>
<dbReference type="RefSeq" id="WP_169284769.1">
    <property type="nucleotide sequence ID" value="NZ_CP051681.1"/>
</dbReference>
<keyword evidence="2" id="KW-1185">Reference proteome</keyword>
<organism evidence="1 2">
    <name type="scientific">Cohnella herbarum</name>
    <dbReference type="NCBI Taxonomy" id="2728023"/>
    <lineage>
        <taxon>Bacteria</taxon>
        <taxon>Bacillati</taxon>
        <taxon>Bacillota</taxon>
        <taxon>Bacilli</taxon>
        <taxon>Bacillales</taxon>
        <taxon>Paenibacillaceae</taxon>
        <taxon>Cohnella</taxon>
    </lineage>
</organism>
<reference evidence="1 2" key="1">
    <citation type="submission" date="2020-04" db="EMBL/GenBank/DDBJ databases">
        <title>Genome sequencing of novel species.</title>
        <authorList>
            <person name="Heo J."/>
            <person name="Kim S.-J."/>
            <person name="Kim J.-S."/>
            <person name="Hong S.-B."/>
            <person name="Kwon S.-W."/>
        </authorList>
    </citation>
    <scope>NUCLEOTIDE SEQUENCE [LARGE SCALE GENOMIC DNA]</scope>
    <source>
        <strain evidence="1 2">MFER-1</strain>
        <plasmid evidence="1 2">unnamed1</plasmid>
    </source>
</reference>
<sequence length="78" mass="8998">MNEGYRTLICEILILTYLDISPRPKKGGKNFQNRQEALAFLNTAWFEVLCAGIELEPEIVRRKMLQISNSDSLKRKGQ</sequence>
<dbReference type="Proteomes" id="UP000502248">
    <property type="component" value="Plasmid unnamed1"/>
</dbReference>
<dbReference type="KEGG" id="cheb:HH215_35605"/>
<evidence type="ECO:0000313" key="1">
    <source>
        <dbReference type="EMBL" id="QJD88573.1"/>
    </source>
</evidence>
<evidence type="ECO:0000313" key="2">
    <source>
        <dbReference type="Proteomes" id="UP000502248"/>
    </source>
</evidence>
<dbReference type="AlphaFoldDB" id="A0A7Z2VSZ9"/>
<geneLocation type="plasmid" evidence="1 2">
    <name>unnamed1</name>
</geneLocation>
<accession>A0A7Z2VSZ9</accession>
<protein>
    <submittedName>
        <fullName evidence="1">Uncharacterized protein</fullName>
    </submittedName>
</protein>
<dbReference type="EMBL" id="CP051681">
    <property type="protein sequence ID" value="QJD88573.1"/>
    <property type="molecule type" value="Genomic_DNA"/>
</dbReference>
<keyword evidence="1" id="KW-0614">Plasmid</keyword>